<reference evidence="2 3" key="1">
    <citation type="submission" date="2020-03" db="EMBL/GenBank/DDBJ databases">
        <title>Two novel Motilibacter sp.</title>
        <authorList>
            <person name="Liu S."/>
        </authorList>
    </citation>
    <scope>NUCLEOTIDE SEQUENCE [LARGE SCALE GENOMIC DNA]</scope>
    <source>
        <strain evidence="2 3">E257</strain>
    </source>
</reference>
<dbReference type="Proteomes" id="UP000800981">
    <property type="component" value="Unassembled WGS sequence"/>
</dbReference>
<keyword evidence="1" id="KW-1133">Transmembrane helix</keyword>
<dbReference type="EMBL" id="JAANNP010000040">
    <property type="protein sequence ID" value="NHC15602.1"/>
    <property type="molecule type" value="Genomic_DNA"/>
</dbReference>
<keyword evidence="3" id="KW-1185">Reference proteome</keyword>
<keyword evidence="1" id="KW-0812">Transmembrane</keyword>
<dbReference type="RefSeq" id="WP_166284102.1">
    <property type="nucleotide sequence ID" value="NZ_JAANNP010000040.1"/>
</dbReference>
<keyword evidence="1" id="KW-0472">Membrane</keyword>
<proteinExistence type="predicted"/>
<dbReference type="PROSITE" id="PS51257">
    <property type="entry name" value="PROKAR_LIPOPROTEIN"/>
    <property type="match status" value="1"/>
</dbReference>
<evidence type="ECO:0000256" key="1">
    <source>
        <dbReference type="SAM" id="Phobius"/>
    </source>
</evidence>
<accession>A0ABX0H1F0</accession>
<organism evidence="2 3">
    <name type="scientific">Motilibacter deserti</name>
    <dbReference type="NCBI Taxonomy" id="2714956"/>
    <lineage>
        <taxon>Bacteria</taxon>
        <taxon>Bacillati</taxon>
        <taxon>Actinomycetota</taxon>
        <taxon>Actinomycetes</taxon>
        <taxon>Motilibacterales</taxon>
        <taxon>Motilibacteraceae</taxon>
        <taxon>Motilibacter</taxon>
    </lineage>
</organism>
<comment type="caution">
    <text evidence="2">The sequence shown here is derived from an EMBL/GenBank/DDBJ whole genome shotgun (WGS) entry which is preliminary data.</text>
</comment>
<feature type="transmembrane region" description="Helical" evidence="1">
    <location>
        <begin position="34"/>
        <end position="52"/>
    </location>
</feature>
<protein>
    <submittedName>
        <fullName evidence="2">Uncharacterized protein</fullName>
    </submittedName>
</protein>
<gene>
    <name evidence="2" type="ORF">G9H71_17615</name>
</gene>
<name>A0ABX0H1F0_9ACTN</name>
<evidence type="ECO:0000313" key="3">
    <source>
        <dbReference type="Proteomes" id="UP000800981"/>
    </source>
</evidence>
<evidence type="ECO:0000313" key="2">
    <source>
        <dbReference type="EMBL" id="NHC15602.1"/>
    </source>
</evidence>
<sequence length="56" mass="5741">MRLPGHTSGIVASTVALACLAVVAYRADDVASRVVFLVGALATLVAVLAFLADLRD</sequence>